<dbReference type="SUPFAM" id="SSF56672">
    <property type="entry name" value="DNA/RNA polymerases"/>
    <property type="match status" value="1"/>
</dbReference>
<dbReference type="CDD" id="cd09272">
    <property type="entry name" value="RNase_HI_RT_Ty1"/>
    <property type="match status" value="1"/>
</dbReference>
<protein>
    <recommendedName>
        <fullName evidence="1">Retroviral polymerase SH3-like domain-containing protein</fullName>
    </recommendedName>
</protein>
<name>A0A3Q7IIV4_SOLLC</name>
<dbReference type="InterPro" id="IPR057670">
    <property type="entry name" value="SH3_retrovirus"/>
</dbReference>
<dbReference type="Proteomes" id="UP000004994">
    <property type="component" value="Chromosome 10"/>
</dbReference>
<feature type="domain" description="Retroviral polymerase SH3-like" evidence="1">
    <location>
        <begin position="18"/>
        <end position="57"/>
    </location>
</feature>
<dbReference type="InterPro" id="IPR043502">
    <property type="entry name" value="DNA/RNA_pol_sf"/>
</dbReference>
<reference evidence="2" key="2">
    <citation type="submission" date="2019-01" db="UniProtKB">
        <authorList>
            <consortium name="EnsemblPlants"/>
        </authorList>
    </citation>
    <scope>IDENTIFICATION</scope>
    <source>
        <strain evidence="2">cv. Heinz 1706</strain>
    </source>
</reference>
<reference evidence="2" key="1">
    <citation type="journal article" date="2012" name="Nature">
        <title>The tomato genome sequence provides insights into fleshy fruit evolution.</title>
        <authorList>
            <consortium name="Tomato Genome Consortium"/>
        </authorList>
    </citation>
    <scope>NUCLEOTIDE SEQUENCE [LARGE SCALE GENOMIC DNA]</scope>
    <source>
        <strain evidence="2">cv. Heinz 1706</strain>
    </source>
</reference>
<proteinExistence type="predicted"/>
<dbReference type="STRING" id="4081.A0A3Q7IIV4"/>
<accession>A0A3Q7IIV4</accession>
<dbReference type="EnsemblPlants" id="Solyc10g076247.1.1">
    <property type="protein sequence ID" value="Solyc10g076247.1.1"/>
    <property type="gene ID" value="Solyc10g076247.1"/>
</dbReference>
<sequence length="288" mass="32745">MPSVTTAKEQDLVNVVEVHMGYSATTRGYILYSLNDKKFFLSRDVEFREFTFPFAIEPSTYWRLFPTVTIPSDVTSPYSAIHANIGQSGAATDIFVVVLESVPRDTDVRRSQRSSKAPLWVKTSPLTMECETYRGSYQIELTTKEYDEINGTGKVDKLLEDPVVYRRLIGKLQYFNVTRPDIDFATQTLSQFLHQPKHSHLNAALKVVKYVKGQPGLVYYFQNNKQLKVYCDSDWGACLHTRRFVTEFMIKLGDSLISWKSKKQGTISRSSAKVEYKSMASAVAEVVA</sequence>
<organism evidence="2">
    <name type="scientific">Solanum lycopersicum</name>
    <name type="common">Tomato</name>
    <name type="synonym">Lycopersicon esculentum</name>
    <dbReference type="NCBI Taxonomy" id="4081"/>
    <lineage>
        <taxon>Eukaryota</taxon>
        <taxon>Viridiplantae</taxon>
        <taxon>Streptophyta</taxon>
        <taxon>Embryophyta</taxon>
        <taxon>Tracheophyta</taxon>
        <taxon>Spermatophyta</taxon>
        <taxon>Magnoliopsida</taxon>
        <taxon>eudicotyledons</taxon>
        <taxon>Gunneridae</taxon>
        <taxon>Pentapetalae</taxon>
        <taxon>asterids</taxon>
        <taxon>lamiids</taxon>
        <taxon>Solanales</taxon>
        <taxon>Solanaceae</taxon>
        <taxon>Solanoideae</taxon>
        <taxon>Solaneae</taxon>
        <taxon>Solanum</taxon>
        <taxon>Solanum subgen. Lycopersicon</taxon>
    </lineage>
</organism>
<evidence type="ECO:0000313" key="2">
    <source>
        <dbReference type="EnsemblPlants" id="Solyc10g076247.1.1"/>
    </source>
</evidence>
<evidence type="ECO:0000259" key="1">
    <source>
        <dbReference type="Pfam" id="PF25597"/>
    </source>
</evidence>
<dbReference type="InParanoid" id="A0A3Q7IIV4"/>
<keyword evidence="3" id="KW-1185">Reference proteome</keyword>
<dbReference type="PANTHER" id="PTHR11439">
    <property type="entry name" value="GAG-POL-RELATED RETROTRANSPOSON"/>
    <property type="match status" value="1"/>
</dbReference>
<dbReference type="PANTHER" id="PTHR11439:SF516">
    <property type="entry name" value="REVERSE TRANSCRIPTASE TY1_COPIA-TYPE DOMAIN-CONTAINING PROTEIN"/>
    <property type="match status" value="1"/>
</dbReference>
<evidence type="ECO:0000313" key="3">
    <source>
        <dbReference type="Proteomes" id="UP000004994"/>
    </source>
</evidence>
<dbReference type="Gramene" id="Solyc10g076247.1.1">
    <property type="protein sequence ID" value="Solyc10g076247.1.1"/>
    <property type="gene ID" value="Solyc10g076247.1"/>
</dbReference>
<dbReference type="Pfam" id="PF25597">
    <property type="entry name" value="SH3_retrovirus"/>
    <property type="match status" value="1"/>
</dbReference>
<dbReference type="AlphaFoldDB" id="A0A3Q7IIV4"/>